<reference evidence="3" key="1">
    <citation type="submission" date="2022-10" db="EMBL/GenBank/DDBJ databases">
        <title>The complete genomes of actinobacterial strains from the NBC collection.</title>
        <authorList>
            <person name="Joergensen T.S."/>
            <person name="Alvarez Arevalo M."/>
            <person name="Sterndorff E.B."/>
            <person name="Faurdal D."/>
            <person name="Vuksanovic O."/>
            <person name="Mourched A.-S."/>
            <person name="Charusanti P."/>
            <person name="Shaw S."/>
            <person name="Blin K."/>
            <person name="Weber T."/>
        </authorList>
    </citation>
    <scope>NUCLEOTIDE SEQUENCE</scope>
    <source>
        <strain evidence="3">NBC_01482</strain>
    </source>
</reference>
<feature type="region of interest" description="Disordered" evidence="1">
    <location>
        <begin position="575"/>
        <end position="595"/>
    </location>
</feature>
<feature type="region of interest" description="Disordered" evidence="1">
    <location>
        <begin position="329"/>
        <end position="349"/>
    </location>
</feature>
<feature type="compositionally biased region" description="Acidic residues" evidence="1">
    <location>
        <begin position="585"/>
        <end position="595"/>
    </location>
</feature>
<evidence type="ECO:0000256" key="1">
    <source>
        <dbReference type="SAM" id="MobiDB-lite"/>
    </source>
</evidence>
<dbReference type="InterPro" id="IPR036086">
    <property type="entry name" value="ParB/Sulfiredoxin_sf"/>
</dbReference>
<proteinExistence type="predicted"/>
<dbReference type="SUPFAM" id="SSF110849">
    <property type="entry name" value="ParB/Sulfiredoxin"/>
    <property type="match status" value="1"/>
</dbReference>
<dbReference type="PANTHER" id="PTHR33375:SF1">
    <property type="entry name" value="CHROMOSOME-PARTITIONING PROTEIN PARB-RELATED"/>
    <property type="match status" value="1"/>
</dbReference>
<dbReference type="Proteomes" id="UP001432062">
    <property type="component" value="Chromosome"/>
</dbReference>
<keyword evidence="4" id="KW-1185">Reference proteome</keyword>
<evidence type="ECO:0000259" key="2">
    <source>
        <dbReference type="SMART" id="SM00470"/>
    </source>
</evidence>
<dbReference type="EMBL" id="CP109441">
    <property type="protein sequence ID" value="WUV46711.1"/>
    <property type="molecule type" value="Genomic_DNA"/>
</dbReference>
<evidence type="ECO:0000313" key="3">
    <source>
        <dbReference type="EMBL" id="WUV46711.1"/>
    </source>
</evidence>
<feature type="compositionally biased region" description="Basic and acidic residues" evidence="1">
    <location>
        <begin position="391"/>
        <end position="407"/>
    </location>
</feature>
<organism evidence="3 4">
    <name type="scientific">Nocardia vinacea</name>
    <dbReference type="NCBI Taxonomy" id="96468"/>
    <lineage>
        <taxon>Bacteria</taxon>
        <taxon>Bacillati</taxon>
        <taxon>Actinomycetota</taxon>
        <taxon>Actinomycetes</taxon>
        <taxon>Mycobacteriales</taxon>
        <taxon>Nocardiaceae</taxon>
        <taxon>Nocardia</taxon>
    </lineage>
</organism>
<name>A0ABZ1YUJ8_9NOCA</name>
<protein>
    <submittedName>
        <fullName evidence="3">ParB N-terminal domain-containing protein</fullName>
    </submittedName>
</protein>
<dbReference type="InterPro" id="IPR050336">
    <property type="entry name" value="Chromosome_partition/occlusion"/>
</dbReference>
<dbReference type="CDD" id="cd16387">
    <property type="entry name" value="ParB_N_Srx"/>
    <property type="match status" value="1"/>
</dbReference>
<feature type="compositionally biased region" description="Basic and acidic residues" evidence="1">
    <location>
        <begin position="333"/>
        <end position="349"/>
    </location>
</feature>
<dbReference type="Gene3D" id="3.90.1530.30">
    <property type="match status" value="1"/>
</dbReference>
<sequence length="595" mass="65624">MSHDTDTPTPDTIDTDTTITIDDASHVAAECDSAVPAAPVADRGPTMDPAELDIDENVRKTFRLEDHPDVTESIREHGVKNPIKVIRMPDGRHVVRDGQVRTLTALAYGQSEVPVWITDFDTSVDANEAEIDRVLEQIYVNDRRIPLTDGDRAAGIALALDLGATVTRVGKALQTKREDVKRAGKIGTSTTARGLIDEGQYDLEQAALIAEYDNLGDTDAVQRLTRANRNWFSYEANRIAQDRTQTRAYLAAALPYAEAGVGILTDYPDDKQFTDDGPLVLAADLVDADGTAVDISHINAHPGSWLVWLEISEDMVWVEVDTGALVDPDTVDWDTREHPDTEPAEGLRHAREVEQREQILAEYFLPRDRLEAAGLREREKDTNIDTGAEGTDTRDAFQDEQDGHGGGDELATARRAAARAAAEAREQERFARRRVRELNKQGLAAKTTRIKFVTRLLMRKTPPVQAAVFVAQALVSDSGLLSEYHACSTSLELIGYKDFHGRDELLADLETTKPARAHTIVLALVLGAYENRATKELWRYADRGVRRYLKFLGQLGYPLVPVELAALGEVNSDDIDIDTPSTATEPDEQEQADAA</sequence>
<evidence type="ECO:0000313" key="4">
    <source>
        <dbReference type="Proteomes" id="UP001432062"/>
    </source>
</evidence>
<gene>
    <name evidence="3" type="ORF">OG563_00150</name>
</gene>
<dbReference type="SMART" id="SM00470">
    <property type="entry name" value="ParB"/>
    <property type="match status" value="1"/>
</dbReference>
<dbReference type="InterPro" id="IPR003115">
    <property type="entry name" value="ParB_N"/>
</dbReference>
<accession>A0ABZ1YUJ8</accession>
<feature type="domain" description="ParB-like N-terminal" evidence="2">
    <location>
        <begin position="45"/>
        <end position="138"/>
    </location>
</feature>
<dbReference type="PANTHER" id="PTHR33375">
    <property type="entry name" value="CHROMOSOME-PARTITIONING PROTEIN PARB-RELATED"/>
    <property type="match status" value="1"/>
</dbReference>
<feature type="region of interest" description="Disordered" evidence="1">
    <location>
        <begin position="375"/>
        <end position="408"/>
    </location>
</feature>
<dbReference type="RefSeq" id="WP_329410693.1">
    <property type="nucleotide sequence ID" value="NZ_CP109441.1"/>
</dbReference>